<dbReference type="EMBL" id="QXGI01000003">
    <property type="protein sequence ID" value="RSX48934.1"/>
    <property type="molecule type" value="Genomic_DNA"/>
</dbReference>
<feature type="region of interest" description="Disordered" evidence="1">
    <location>
        <begin position="138"/>
        <end position="180"/>
    </location>
</feature>
<name>A0A430F7S9_9BIFI</name>
<evidence type="ECO:0000313" key="2">
    <source>
        <dbReference type="EMBL" id="RSX48934.1"/>
    </source>
</evidence>
<dbReference type="InterPro" id="IPR046075">
    <property type="entry name" value="DUF6093"/>
</dbReference>
<keyword evidence="3" id="KW-1185">Reference proteome</keyword>
<gene>
    <name evidence="2" type="ORF">D2E22_1072</name>
</gene>
<dbReference type="Pfam" id="PF19586">
    <property type="entry name" value="DUF6093"/>
    <property type="match status" value="1"/>
</dbReference>
<accession>A0A430F7S9</accession>
<dbReference type="AlphaFoldDB" id="A0A430F7S9"/>
<dbReference type="Proteomes" id="UP000288052">
    <property type="component" value="Unassembled WGS sequence"/>
</dbReference>
<comment type="caution">
    <text evidence="2">The sequence shown here is derived from an EMBL/GenBank/DDBJ whole genome shotgun (WGS) entry which is preliminary data.</text>
</comment>
<organism evidence="2 3">
    <name type="scientific">Bifidobacterium castoris</name>
    <dbReference type="NCBI Taxonomy" id="2306972"/>
    <lineage>
        <taxon>Bacteria</taxon>
        <taxon>Bacillati</taxon>
        <taxon>Actinomycetota</taxon>
        <taxon>Actinomycetes</taxon>
        <taxon>Bifidobacteriales</taxon>
        <taxon>Bifidobacteriaceae</taxon>
        <taxon>Bifidobacterium</taxon>
    </lineage>
</organism>
<sequence>MVSAVTSVLDRARRRAEQLMCDTVRIERMTGRVLVDAETGLSTPESTTVYEGPAKLQTYGGVAQQSSASATGDTSNLGGVVPVWTLRLDLPISVAGARSGDIAVVTGSRDTALAGARLRLINLQSEKTYATARRWNVQQIPDDDSSEESPPAMPVLRTRWTDEPDNSPSVLDVTQGGVQP</sequence>
<protein>
    <submittedName>
        <fullName evidence="2">Phage associated protein</fullName>
    </submittedName>
</protein>
<proteinExistence type="predicted"/>
<reference evidence="2 3" key="1">
    <citation type="submission" date="2018-09" db="EMBL/GenBank/DDBJ databases">
        <title>Characterization of the phylogenetic diversity of five novel species belonging to the genus Bifidobacterium.</title>
        <authorList>
            <person name="Lugli G.A."/>
            <person name="Duranti S."/>
            <person name="Milani C."/>
        </authorList>
    </citation>
    <scope>NUCLEOTIDE SEQUENCE [LARGE SCALE GENOMIC DNA]</scope>
    <source>
        <strain evidence="2 3">2020B</strain>
    </source>
</reference>
<evidence type="ECO:0000313" key="3">
    <source>
        <dbReference type="Proteomes" id="UP000288052"/>
    </source>
</evidence>
<evidence type="ECO:0000256" key="1">
    <source>
        <dbReference type="SAM" id="MobiDB-lite"/>
    </source>
</evidence>